<proteinExistence type="predicted"/>
<evidence type="ECO:0000313" key="2">
    <source>
        <dbReference type="Proteomes" id="UP001596445"/>
    </source>
</evidence>
<dbReference type="EMBL" id="JBHSZI010000005">
    <property type="protein sequence ID" value="MFC7060007.1"/>
    <property type="molecule type" value="Genomic_DNA"/>
</dbReference>
<dbReference type="Gene3D" id="1.10.10.10">
    <property type="entry name" value="Winged helix-like DNA-binding domain superfamily/Winged helix DNA-binding domain"/>
    <property type="match status" value="1"/>
</dbReference>
<organism evidence="1 2">
    <name type="scientific">Halovenus salina</name>
    <dbReference type="NCBI Taxonomy" id="1510225"/>
    <lineage>
        <taxon>Archaea</taxon>
        <taxon>Methanobacteriati</taxon>
        <taxon>Methanobacteriota</taxon>
        <taxon>Stenosarchaea group</taxon>
        <taxon>Halobacteria</taxon>
        <taxon>Halobacteriales</taxon>
        <taxon>Haloarculaceae</taxon>
        <taxon>Halovenus</taxon>
    </lineage>
</organism>
<dbReference type="Pfam" id="PF13412">
    <property type="entry name" value="HTH_24"/>
    <property type="match status" value="1"/>
</dbReference>
<keyword evidence="2" id="KW-1185">Reference proteome</keyword>
<sequence>MPLRPEDLNETDEAILDELAQGRVTPQYVADQLDISRPYASEKLKRFLEHNHVKRLASGLYELENDPRTKENNLSK</sequence>
<comment type="caution">
    <text evidence="1">The sequence shown here is derived from an EMBL/GenBank/DDBJ whole genome shotgun (WGS) entry which is preliminary data.</text>
</comment>
<dbReference type="AlphaFoldDB" id="A0ABD5WB55"/>
<accession>A0ABD5WB55</accession>
<dbReference type="Proteomes" id="UP001596445">
    <property type="component" value="Unassembled WGS sequence"/>
</dbReference>
<name>A0ABD5WB55_9EURY</name>
<dbReference type="SUPFAM" id="SSF46785">
    <property type="entry name" value="Winged helix' DNA-binding domain"/>
    <property type="match status" value="1"/>
</dbReference>
<gene>
    <name evidence="1" type="ORF">ACFQQG_19570</name>
</gene>
<dbReference type="InterPro" id="IPR036388">
    <property type="entry name" value="WH-like_DNA-bd_sf"/>
</dbReference>
<dbReference type="RefSeq" id="WP_368409611.1">
    <property type="nucleotide sequence ID" value="NZ_CP112975.1"/>
</dbReference>
<evidence type="ECO:0000313" key="1">
    <source>
        <dbReference type="EMBL" id="MFC7060007.1"/>
    </source>
</evidence>
<protein>
    <submittedName>
        <fullName evidence="1">Winged helix-turn-helix transcriptional regulator</fullName>
    </submittedName>
</protein>
<reference evidence="1 2" key="1">
    <citation type="journal article" date="2019" name="Int. J. Syst. Evol. Microbiol.">
        <title>The Global Catalogue of Microorganisms (GCM) 10K type strain sequencing project: providing services to taxonomists for standard genome sequencing and annotation.</title>
        <authorList>
            <consortium name="The Broad Institute Genomics Platform"/>
            <consortium name="The Broad Institute Genome Sequencing Center for Infectious Disease"/>
            <person name="Wu L."/>
            <person name="Ma J."/>
        </authorList>
    </citation>
    <scope>NUCLEOTIDE SEQUENCE [LARGE SCALE GENOMIC DNA]</scope>
    <source>
        <strain evidence="1 2">JCM 30072</strain>
    </source>
</reference>
<dbReference type="GeneID" id="91975682"/>
<dbReference type="InterPro" id="IPR036390">
    <property type="entry name" value="WH_DNA-bd_sf"/>
</dbReference>